<name>A0A4Q9MIX0_9APHY</name>
<keyword evidence="2" id="KW-0732">Signal</keyword>
<evidence type="ECO:0000313" key="5">
    <source>
        <dbReference type="Proteomes" id="UP000292082"/>
    </source>
</evidence>
<evidence type="ECO:0000256" key="2">
    <source>
        <dbReference type="SAM" id="SignalP"/>
    </source>
</evidence>
<keyword evidence="1" id="KW-0472">Membrane</keyword>
<reference evidence="3 5" key="1">
    <citation type="submission" date="2019-01" db="EMBL/GenBank/DDBJ databases">
        <title>Draft genome sequences of three monokaryotic isolates of the white-rot basidiomycete fungus Dichomitus squalens.</title>
        <authorList>
            <consortium name="DOE Joint Genome Institute"/>
            <person name="Lopez S.C."/>
            <person name="Andreopoulos B."/>
            <person name="Pangilinan J."/>
            <person name="Lipzen A."/>
            <person name="Riley R."/>
            <person name="Ahrendt S."/>
            <person name="Ng V."/>
            <person name="Barry K."/>
            <person name="Daum C."/>
            <person name="Grigoriev I.V."/>
            <person name="Hilden K.S."/>
            <person name="Makela M.R."/>
            <person name="de Vries R.P."/>
        </authorList>
    </citation>
    <scope>NUCLEOTIDE SEQUENCE [LARGE SCALE GENOMIC DNA]</scope>
    <source>
        <strain evidence="4 5">CBS 464.89</strain>
        <strain evidence="3">OM18370.1</strain>
    </source>
</reference>
<dbReference type="EMBL" id="ML145128">
    <property type="protein sequence ID" value="TBU58176.1"/>
    <property type="molecule type" value="Genomic_DNA"/>
</dbReference>
<keyword evidence="1" id="KW-0812">Transmembrane</keyword>
<keyword evidence="1" id="KW-1133">Transmembrane helix</keyword>
<sequence length="164" mass="16756">MLTMYAKAIRLILLPILVVTALPTGRDDVDDRSLHVEQVASNSLGTASMSSASPSDITAIESAALASFESVETIVGSSQTQFTAFFTLVSEVPYLEVSSIGGPAITLAPTGPLGGATTTFAGHAVTALPSHQNIAHTLAISRRLISGLVGAWLGAVVGGVVLLL</sequence>
<feature type="signal peptide" evidence="2">
    <location>
        <begin position="1"/>
        <end position="21"/>
    </location>
</feature>
<organism evidence="3">
    <name type="scientific">Dichomitus squalens</name>
    <dbReference type="NCBI Taxonomy" id="114155"/>
    <lineage>
        <taxon>Eukaryota</taxon>
        <taxon>Fungi</taxon>
        <taxon>Dikarya</taxon>
        <taxon>Basidiomycota</taxon>
        <taxon>Agaricomycotina</taxon>
        <taxon>Agaricomycetes</taxon>
        <taxon>Polyporales</taxon>
        <taxon>Polyporaceae</taxon>
        <taxon>Dichomitus</taxon>
    </lineage>
</organism>
<evidence type="ECO:0000313" key="4">
    <source>
        <dbReference type="EMBL" id="TBU58176.1"/>
    </source>
</evidence>
<dbReference type="AlphaFoldDB" id="A0A4Q9MIX0"/>
<feature type="transmembrane region" description="Helical" evidence="1">
    <location>
        <begin position="144"/>
        <end position="163"/>
    </location>
</feature>
<keyword evidence="5" id="KW-1185">Reference proteome</keyword>
<evidence type="ECO:0000313" key="3">
    <source>
        <dbReference type="EMBL" id="TBU26628.1"/>
    </source>
</evidence>
<evidence type="ECO:0000256" key="1">
    <source>
        <dbReference type="SAM" id="Phobius"/>
    </source>
</evidence>
<feature type="chain" id="PRO_5040597580" evidence="2">
    <location>
        <begin position="22"/>
        <end position="164"/>
    </location>
</feature>
<dbReference type="Proteomes" id="UP000292957">
    <property type="component" value="Unassembled WGS sequence"/>
</dbReference>
<protein>
    <submittedName>
        <fullName evidence="3">Uncharacterized protein</fullName>
    </submittedName>
</protein>
<dbReference type="Proteomes" id="UP000292082">
    <property type="component" value="Unassembled WGS sequence"/>
</dbReference>
<proteinExistence type="predicted"/>
<dbReference type="EMBL" id="ML143443">
    <property type="protein sequence ID" value="TBU26628.1"/>
    <property type="molecule type" value="Genomic_DNA"/>
</dbReference>
<gene>
    <name evidence="4" type="ORF">BD310DRAFT_927848</name>
    <name evidence="3" type="ORF">BD311DRAFT_762141</name>
</gene>
<accession>A0A4Q9MIX0</accession>